<proteinExistence type="predicted"/>
<name>A0A1D2M581_ORCCI</name>
<keyword evidence="2" id="KW-1185">Reference proteome</keyword>
<dbReference type="Proteomes" id="UP000094527">
    <property type="component" value="Unassembled WGS sequence"/>
</dbReference>
<protein>
    <submittedName>
        <fullName evidence="1">Uncharacterized protein</fullName>
    </submittedName>
</protein>
<reference evidence="1 2" key="1">
    <citation type="journal article" date="2016" name="Genome Biol. Evol.">
        <title>Gene Family Evolution Reflects Adaptation to Soil Environmental Stressors in the Genome of the Collembolan Orchesella cincta.</title>
        <authorList>
            <person name="Faddeeva-Vakhrusheva A."/>
            <person name="Derks M.F."/>
            <person name="Anvar S.Y."/>
            <person name="Agamennone V."/>
            <person name="Suring W."/>
            <person name="Smit S."/>
            <person name="van Straalen N.M."/>
            <person name="Roelofs D."/>
        </authorList>
    </citation>
    <scope>NUCLEOTIDE SEQUENCE [LARGE SCALE GENOMIC DNA]</scope>
    <source>
        <tissue evidence="1">Mixed pool</tissue>
    </source>
</reference>
<dbReference type="AlphaFoldDB" id="A0A1D2M581"/>
<dbReference type="EMBL" id="LJIJ01004045">
    <property type="protein sequence ID" value="ODM88139.1"/>
    <property type="molecule type" value="Genomic_DNA"/>
</dbReference>
<gene>
    <name evidence="1" type="ORF">Ocin01_18543</name>
</gene>
<comment type="caution">
    <text evidence="1">The sequence shown here is derived from an EMBL/GenBank/DDBJ whole genome shotgun (WGS) entry which is preliminary data.</text>
</comment>
<sequence length="66" mass="7442">MEMFVSFHFHHLASHPKSRKNHSFPSCFMTTTTAASNDEKAHTFVVRAGSIGIHRVHVSTYDSDLP</sequence>
<evidence type="ECO:0000313" key="1">
    <source>
        <dbReference type="EMBL" id="ODM88139.1"/>
    </source>
</evidence>
<accession>A0A1D2M581</accession>
<evidence type="ECO:0000313" key="2">
    <source>
        <dbReference type="Proteomes" id="UP000094527"/>
    </source>
</evidence>
<organism evidence="1 2">
    <name type="scientific">Orchesella cincta</name>
    <name type="common">Springtail</name>
    <name type="synonym">Podura cincta</name>
    <dbReference type="NCBI Taxonomy" id="48709"/>
    <lineage>
        <taxon>Eukaryota</taxon>
        <taxon>Metazoa</taxon>
        <taxon>Ecdysozoa</taxon>
        <taxon>Arthropoda</taxon>
        <taxon>Hexapoda</taxon>
        <taxon>Collembola</taxon>
        <taxon>Entomobryomorpha</taxon>
        <taxon>Entomobryoidea</taxon>
        <taxon>Orchesellidae</taxon>
        <taxon>Orchesellinae</taxon>
        <taxon>Orchesella</taxon>
    </lineage>
</organism>